<reference evidence="1 2" key="1">
    <citation type="submission" date="2013-11" db="EMBL/GenBank/DDBJ databases">
        <title>Genome sequencing of Stegodyphus mimosarum.</title>
        <authorList>
            <person name="Bechsgaard J."/>
        </authorList>
    </citation>
    <scope>NUCLEOTIDE SEQUENCE [LARGE SCALE GENOMIC DNA]</scope>
</reference>
<gene>
    <name evidence="1" type="ORF">X975_17802</name>
</gene>
<feature type="non-terminal residue" evidence="1">
    <location>
        <position position="72"/>
    </location>
</feature>
<proteinExistence type="predicted"/>
<accession>A0A087UMU2</accession>
<dbReference type="EMBL" id="KK120616">
    <property type="protein sequence ID" value="KFM78681.1"/>
    <property type="molecule type" value="Genomic_DNA"/>
</dbReference>
<organism evidence="1 2">
    <name type="scientific">Stegodyphus mimosarum</name>
    <name type="common">African social velvet spider</name>
    <dbReference type="NCBI Taxonomy" id="407821"/>
    <lineage>
        <taxon>Eukaryota</taxon>
        <taxon>Metazoa</taxon>
        <taxon>Ecdysozoa</taxon>
        <taxon>Arthropoda</taxon>
        <taxon>Chelicerata</taxon>
        <taxon>Arachnida</taxon>
        <taxon>Araneae</taxon>
        <taxon>Araneomorphae</taxon>
        <taxon>Entelegynae</taxon>
        <taxon>Eresoidea</taxon>
        <taxon>Eresidae</taxon>
        <taxon>Stegodyphus</taxon>
    </lineage>
</organism>
<name>A0A087UMU2_STEMI</name>
<dbReference type="AlphaFoldDB" id="A0A087UMU2"/>
<sequence length="72" mass="8289">MQEIWCSGAGWDEVLPAEINIWRDELRDLTEISIQRNFFDDPMNVSLHLFSVNGSTRSCSNVQIFKKNCLGI</sequence>
<evidence type="ECO:0000313" key="1">
    <source>
        <dbReference type="EMBL" id="KFM78681.1"/>
    </source>
</evidence>
<evidence type="ECO:0000313" key="2">
    <source>
        <dbReference type="Proteomes" id="UP000054359"/>
    </source>
</evidence>
<protein>
    <submittedName>
        <fullName evidence="1">Uncharacterized protein</fullName>
    </submittedName>
</protein>
<keyword evidence="2" id="KW-1185">Reference proteome</keyword>
<dbReference type="OrthoDB" id="8037279at2759"/>
<dbReference type="Proteomes" id="UP000054359">
    <property type="component" value="Unassembled WGS sequence"/>
</dbReference>